<reference evidence="2 3" key="1">
    <citation type="submission" date="2019-11" db="EMBL/GenBank/DDBJ databases">
        <title>Genome sequences of 17 halophilic strains isolated from different environments.</title>
        <authorList>
            <person name="Furrow R.E."/>
        </authorList>
    </citation>
    <scope>NUCLEOTIDE SEQUENCE [LARGE SCALE GENOMIC DNA]</scope>
    <source>
        <strain evidence="2 3">22517_05_Cabo</strain>
    </source>
</reference>
<evidence type="ECO:0000313" key="2">
    <source>
        <dbReference type="EMBL" id="MYL16822.1"/>
    </source>
</evidence>
<dbReference type="Proteomes" id="UP000460194">
    <property type="component" value="Unassembled WGS sequence"/>
</dbReference>
<organism evidence="2 3">
    <name type="scientific">Halorubrum distributum</name>
    <dbReference type="NCBI Taxonomy" id="29283"/>
    <lineage>
        <taxon>Archaea</taxon>
        <taxon>Methanobacteriati</taxon>
        <taxon>Methanobacteriota</taxon>
        <taxon>Stenosarchaea group</taxon>
        <taxon>Halobacteria</taxon>
        <taxon>Halobacteriales</taxon>
        <taxon>Haloferacaceae</taxon>
        <taxon>Halorubrum</taxon>
        <taxon>Halorubrum distributum group</taxon>
    </lineage>
</organism>
<gene>
    <name evidence="2" type="ORF">GLW36_09220</name>
</gene>
<accession>A0A6B1I7R1</accession>
<comment type="caution">
    <text evidence="2">The sequence shown here is derived from an EMBL/GenBank/DDBJ whole genome shotgun (WGS) entry which is preliminary data.</text>
</comment>
<sequence length="235" mass="24550">MTNRRKFLAGVGALATGSAAAVGTGAFTSVSANRTVNVALADDSNAFVGLEPGDSELVVQSGSTLQVNLDGTGADGSGANMDAVTTIGDPDNPQTNHAFKIIHQGTQPVLFKMNYYITNTGWIQNNGNGQSHMTFEVFGDGGSTAENYPHQSYNNDFSLGQPNGSGFGESGTPYSAPNRGDGYRFNPGDEYYMVMSVNTTGSNASKNDDLSGTAVLEPATSTSQDKWDPKNPPSL</sequence>
<feature type="region of interest" description="Disordered" evidence="1">
    <location>
        <begin position="202"/>
        <end position="235"/>
    </location>
</feature>
<dbReference type="InterPro" id="IPR006311">
    <property type="entry name" value="TAT_signal"/>
</dbReference>
<dbReference type="AlphaFoldDB" id="A0A6B1I7R1"/>
<feature type="region of interest" description="Disordered" evidence="1">
    <location>
        <begin position="160"/>
        <end position="182"/>
    </location>
</feature>
<protein>
    <recommendedName>
        <fullName evidence="4">DUF1102 domain-containing protein</fullName>
    </recommendedName>
</protein>
<evidence type="ECO:0000256" key="1">
    <source>
        <dbReference type="SAM" id="MobiDB-lite"/>
    </source>
</evidence>
<evidence type="ECO:0008006" key="4">
    <source>
        <dbReference type="Google" id="ProtNLM"/>
    </source>
</evidence>
<dbReference type="EMBL" id="WMEO01000012">
    <property type="protein sequence ID" value="MYL16822.1"/>
    <property type="molecule type" value="Genomic_DNA"/>
</dbReference>
<evidence type="ECO:0000313" key="3">
    <source>
        <dbReference type="Proteomes" id="UP000460194"/>
    </source>
</evidence>
<name>A0A6B1I7R1_9EURY</name>
<proteinExistence type="predicted"/>
<dbReference type="PROSITE" id="PS51318">
    <property type="entry name" value="TAT"/>
    <property type="match status" value="1"/>
</dbReference>